<dbReference type="Gene3D" id="2.120.10.30">
    <property type="entry name" value="TolB, C-terminal domain"/>
    <property type="match status" value="2"/>
</dbReference>
<feature type="domain" description="BPP" evidence="2">
    <location>
        <begin position="1"/>
        <end position="307"/>
    </location>
</feature>
<dbReference type="PROSITE" id="PS51662">
    <property type="entry name" value="BP_PHYTASE"/>
    <property type="match status" value="2"/>
</dbReference>
<dbReference type="GO" id="GO:0016158">
    <property type="term" value="F:inositol hexakisphosphate 3-phosphatase activity"/>
    <property type="evidence" value="ECO:0007669"/>
    <property type="project" value="InterPro"/>
</dbReference>
<dbReference type="SUPFAM" id="SSF50956">
    <property type="entry name" value="Thermostable phytase (3-phytase)"/>
    <property type="match status" value="2"/>
</dbReference>
<dbReference type="Pfam" id="PF02333">
    <property type="entry name" value="Phytase"/>
    <property type="match status" value="2"/>
</dbReference>
<dbReference type="InterPro" id="IPR011042">
    <property type="entry name" value="6-blade_b-propeller_TolB-like"/>
</dbReference>
<gene>
    <name evidence="3" type="ORF">SAMN05660691_02751</name>
</gene>
<accession>A0A1H6MH17</accession>
<dbReference type="OrthoDB" id="8696437at2"/>
<keyword evidence="1" id="KW-0732">Signal</keyword>
<evidence type="ECO:0000313" key="4">
    <source>
        <dbReference type="Proteomes" id="UP000199371"/>
    </source>
</evidence>
<evidence type="ECO:0000256" key="1">
    <source>
        <dbReference type="SAM" id="SignalP"/>
    </source>
</evidence>
<feature type="chain" id="PRO_5011708583" evidence="1">
    <location>
        <begin position="26"/>
        <end position="638"/>
    </location>
</feature>
<feature type="signal peptide" evidence="1">
    <location>
        <begin position="1"/>
        <end position="25"/>
    </location>
</feature>
<feature type="domain" description="BPP" evidence="2">
    <location>
        <begin position="312"/>
        <end position="637"/>
    </location>
</feature>
<dbReference type="AlphaFoldDB" id="A0A1H6MH17"/>
<protein>
    <submittedName>
        <fullName evidence="3">3-phytase</fullName>
    </submittedName>
</protein>
<reference evidence="4" key="1">
    <citation type="submission" date="2016-10" db="EMBL/GenBank/DDBJ databases">
        <authorList>
            <person name="Varghese N."/>
            <person name="Submissions S."/>
        </authorList>
    </citation>
    <scope>NUCLEOTIDE SEQUENCE [LARGE SCALE GENOMIC DNA]</scope>
    <source>
        <strain evidence="4">DSM 17616</strain>
    </source>
</reference>
<dbReference type="InterPro" id="IPR003431">
    <property type="entry name" value="B-propeller_Phytase"/>
</dbReference>
<evidence type="ECO:0000259" key="2">
    <source>
        <dbReference type="PROSITE" id="PS51662"/>
    </source>
</evidence>
<dbReference type="PROSITE" id="PS51257">
    <property type="entry name" value="PROKAR_LIPOPROTEIN"/>
    <property type="match status" value="1"/>
</dbReference>
<name>A0A1H6MH17_9GAMM</name>
<sequence length="638" mass="69237">MLSNKKMFQLSIVSLGMAALLSACQADKPGLQMPLPQTLAVNASHYQNVQLAGAEYQLLTDATGLQVQQGTTVLGRHAGRFSRLTQQPLMQGSTLLAAMDTDSNSLYLWRFTPAEPTPLQLVYQQVISSRVVEDLCFYHSSENQQLSLFLLGGRGGADQLLLQQQQQWLAQPVAIRELNVPYDSTACAVDQTVGALYIAEADRAIWRYQAEPEADEGRSLVQVNKPFGQLQGEVKALQILADGSLLALEEEPARVLHINNEGQLLNAIAVPALAEASGLAVSMQNNTATAYISSEDAGTVQQVLLPLSSIASVVAKPAIVQLLPTLQTEPASQRGDVMDDPAVWHHPVQPERSLILATDKRAGLDVYNMHGKRVQQLSVGRLNNVDVRYGLPWQSAAHDIAVASLRDNNSLQLFAIDGTGKLHNAGNIATTMTDIYGLCMYHSAQSGKHYVFVNDKSGLIEQYRIDTDGAGWQGTLVRSLQVPSQPEGCVADDKRGVLFVGEEDEAIWRFAAEADAATTGEAIIRVDGEHLVADIEGIALAEHNGSSYLLVSSQGNDSYLVFDAAPPYAQRLHFRISTNPQLGIDGASETDGLEVTTRSLGPGFEQGALIVQDGRNRMPEQGQNLKLVPWQHILQQLQ</sequence>
<dbReference type="Proteomes" id="UP000199371">
    <property type="component" value="Unassembled WGS sequence"/>
</dbReference>
<evidence type="ECO:0000313" key="3">
    <source>
        <dbReference type="EMBL" id="SEI00911.1"/>
    </source>
</evidence>
<dbReference type="STRING" id="173990.SAMN05660691_02751"/>
<dbReference type="RefSeq" id="WP_092794377.1">
    <property type="nucleotide sequence ID" value="NZ_FNXF01000011.1"/>
</dbReference>
<keyword evidence="4" id="KW-1185">Reference proteome</keyword>
<proteinExistence type="predicted"/>
<dbReference type="EMBL" id="FNXF01000011">
    <property type="protein sequence ID" value="SEI00911.1"/>
    <property type="molecule type" value="Genomic_DNA"/>
</dbReference>
<organism evidence="3 4">
    <name type="scientific">Rheinheimera pacifica</name>
    <dbReference type="NCBI Taxonomy" id="173990"/>
    <lineage>
        <taxon>Bacteria</taxon>
        <taxon>Pseudomonadati</taxon>
        <taxon>Pseudomonadota</taxon>
        <taxon>Gammaproteobacteria</taxon>
        <taxon>Chromatiales</taxon>
        <taxon>Chromatiaceae</taxon>
        <taxon>Rheinheimera</taxon>
    </lineage>
</organism>